<evidence type="ECO:0000313" key="4">
    <source>
        <dbReference type="Proteomes" id="UP000192513"/>
    </source>
</evidence>
<dbReference type="Pfam" id="PF01451">
    <property type="entry name" value="LMWPc"/>
    <property type="match status" value="1"/>
</dbReference>
<dbReference type="STRING" id="590652.BST39_06315"/>
<evidence type="ECO:0000259" key="2">
    <source>
        <dbReference type="SMART" id="SM00226"/>
    </source>
</evidence>
<comment type="caution">
    <text evidence="3">The sequence shown here is derived from an EMBL/GenBank/DDBJ whole genome shotgun (WGS) entry which is preliminary data.</text>
</comment>
<evidence type="ECO:0000313" key="3">
    <source>
        <dbReference type="EMBL" id="ORB44130.1"/>
    </source>
</evidence>
<dbReference type="AlphaFoldDB" id="A0A1X0IDM8"/>
<dbReference type="Gene3D" id="3.40.50.2300">
    <property type="match status" value="1"/>
</dbReference>
<dbReference type="EC" id="3.1.3.48" evidence="1"/>
<dbReference type="InterPro" id="IPR023485">
    <property type="entry name" value="Ptyr_pPase"/>
</dbReference>
<dbReference type="InterPro" id="IPR050438">
    <property type="entry name" value="LMW_PTPase"/>
</dbReference>
<reference evidence="3 4" key="1">
    <citation type="submission" date="2017-02" db="EMBL/GenBank/DDBJ databases">
        <title>The new phylogeny of genus Mycobacterium.</title>
        <authorList>
            <person name="Tortoli E."/>
            <person name="Trovato A."/>
            <person name="Cirillo D.M."/>
        </authorList>
    </citation>
    <scope>NUCLEOTIDE SEQUENCE [LARGE SCALE GENOMIC DNA]</scope>
    <source>
        <strain evidence="3 4">DSM 45000</strain>
    </source>
</reference>
<dbReference type="PANTHER" id="PTHR11717">
    <property type="entry name" value="LOW MOLECULAR WEIGHT PROTEIN TYROSINE PHOSPHATASE"/>
    <property type="match status" value="1"/>
</dbReference>
<dbReference type="SMART" id="SM00226">
    <property type="entry name" value="LMWPc"/>
    <property type="match status" value="1"/>
</dbReference>
<dbReference type="Proteomes" id="UP000192513">
    <property type="component" value="Unassembled WGS sequence"/>
</dbReference>
<dbReference type="InterPro" id="IPR036196">
    <property type="entry name" value="Ptyr_pPase_sf"/>
</dbReference>
<accession>A0A1X0IDM8</accession>
<name>A0A1X0IDM8_9MYCO</name>
<organism evidence="3 4">
    <name type="scientific">Mycobacterium paraseoulense</name>
    <dbReference type="NCBI Taxonomy" id="590652"/>
    <lineage>
        <taxon>Bacteria</taxon>
        <taxon>Bacillati</taxon>
        <taxon>Actinomycetota</taxon>
        <taxon>Actinomycetes</taxon>
        <taxon>Mycobacteriales</taxon>
        <taxon>Mycobacteriaceae</taxon>
        <taxon>Mycobacterium</taxon>
    </lineage>
</organism>
<protein>
    <recommendedName>
        <fullName evidence="1">protein-tyrosine-phosphatase</fullName>
        <ecNumber evidence="1">3.1.3.48</ecNumber>
    </recommendedName>
</protein>
<dbReference type="EMBL" id="MVIE01000006">
    <property type="protein sequence ID" value="ORB44130.1"/>
    <property type="molecule type" value="Genomic_DNA"/>
</dbReference>
<proteinExistence type="predicted"/>
<dbReference type="GO" id="GO:0004725">
    <property type="term" value="F:protein tyrosine phosphatase activity"/>
    <property type="evidence" value="ECO:0007669"/>
    <property type="project" value="UniProtKB-EC"/>
</dbReference>
<evidence type="ECO:0000256" key="1">
    <source>
        <dbReference type="ARBA" id="ARBA00013064"/>
    </source>
</evidence>
<gene>
    <name evidence="3" type="ORF">BST39_06315</name>
</gene>
<sequence length="330" mass="35774">MRTVSNPRLHVAFVCSFNRARSVMAAALFAEQLRERGLKDVVRVSSAGTLAWVGDTADEQACSVLSANGYPAPAGHRAALVGPEHLAADLVVALGREHVEVLRAGGVDDARLRCVDVRNPVFGADFEHALAAIEAAMPGLHDWLDDRLIAPGFGRLETAVGFRFWTGMAGDVLRSPYYGEMTWPTKWSAAECRYNPEHMPPAPECECGWYADIEVADVIARARGFPKVSQLASRVAPQLKVTDAPWSYLVVGKVVLHDVLPFRPPPTMKISPRAEYRARMGGIVELGLLDTDGGPEAMAFGQELSDRYEVEVLDISDRGELGERAPGVGG</sequence>
<feature type="domain" description="Phosphotyrosine protein phosphatase I" evidence="2">
    <location>
        <begin position="9"/>
        <end position="143"/>
    </location>
</feature>
<dbReference type="PANTHER" id="PTHR11717:SF7">
    <property type="entry name" value="LOW MOLECULAR WEIGHT PHOSPHOTYROSINE PROTEIN PHOSPHATASE"/>
    <property type="match status" value="1"/>
</dbReference>
<dbReference type="SUPFAM" id="SSF52788">
    <property type="entry name" value="Phosphotyrosine protein phosphatases I"/>
    <property type="match status" value="1"/>
</dbReference>
<keyword evidence="4" id="KW-1185">Reference proteome</keyword>